<evidence type="ECO:0000313" key="3">
    <source>
        <dbReference type="Proteomes" id="UP001066276"/>
    </source>
</evidence>
<name>A0AAV7QAP7_PLEWA</name>
<accession>A0AAV7QAP7</accession>
<gene>
    <name evidence="2" type="ORF">NDU88_002101</name>
</gene>
<keyword evidence="1" id="KW-0732">Signal</keyword>
<feature type="chain" id="PRO_5043854715" evidence="1">
    <location>
        <begin position="31"/>
        <end position="160"/>
    </location>
</feature>
<dbReference type="AlphaFoldDB" id="A0AAV7QAP7"/>
<protein>
    <submittedName>
        <fullName evidence="2">Uncharacterized protein</fullName>
    </submittedName>
</protein>
<keyword evidence="3" id="KW-1185">Reference proteome</keyword>
<organism evidence="2 3">
    <name type="scientific">Pleurodeles waltl</name>
    <name type="common">Iberian ribbed newt</name>
    <dbReference type="NCBI Taxonomy" id="8319"/>
    <lineage>
        <taxon>Eukaryota</taxon>
        <taxon>Metazoa</taxon>
        <taxon>Chordata</taxon>
        <taxon>Craniata</taxon>
        <taxon>Vertebrata</taxon>
        <taxon>Euteleostomi</taxon>
        <taxon>Amphibia</taxon>
        <taxon>Batrachia</taxon>
        <taxon>Caudata</taxon>
        <taxon>Salamandroidea</taxon>
        <taxon>Salamandridae</taxon>
        <taxon>Pleurodelinae</taxon>
        <taxon>Pleurodeles</taxon>
    </lineage>
</organism>
<reference evidence="2" key="1">
    <citation type="journal article" date="2022" name="bioRxiv">
        <title>Sequencing and chromosome-scale assembly of the giantPleurodeles waltlgenome.</title>
        <authorList>
            <person name="Brown T."/>
            <person name="Elewa A."/>
            <person name="Iarovenko S."/>
            <person name="Subramanian E."/>
            <person name="Araus A.J."/>
            <person name="Petzold A."/>
            <person name="Susuki M."/>
            <person name="Suzuki K.-i.T."/>
            <person name="Hayashi T."/>
            <person name="Toyoda A."/>
            <person name="Oliveira C."/>
            <person name="Osipova E."/>
            <person name="Leigh N.D."/>
            <person name="Simon A."/>
            <person name="Yun M.H."/>
        </authorList>
    </citation>
    <scope>NUCLEOTIDE SEQUENCE</scope>
    <source>
        <strain evidence="2">20211129_DDA</strain>
        <tissue evidence="2">Liver</tissue>
    </source>
</reference>
<evidence type="ECO:0000313" key="2">
    <source>
        <dbReference type="EMBL" id="KAJ1135663.1"/>
    </source>
</evidence>
<evidence type="ECO:0000256" key="1">
    <source>
        <dbReference type="SAM" id="SignalP"/>
    </source>
</evidence>
<dbReference type="EMBL" id="JANPWB010000010">
    <property type="protein sequence ID" value="KAJ1135663.1"/>
    <property type="molecule type" value="Genomic_DNA"/>
</dbReference>
<sequence>MPSLATSSINICLWEALSTSLYWLMKLAAAADAANRTSPSGARDDNRSQKAALLSLGGGNKPAVSRELAGRCPRKRERTGLCSRYLLNYRRPGRSCTAETDLTAKTAAPPTPPGRRVVSSVSNHFNETPTREWLWKQLMPVQEVISCEKAKGDVMRGIRK</sequence>
<feature type="signal peptide" evidence="1">
    <location>
        <begin position="1"/>
        <end position="30"/>
    </location>
</feature>
<proteinExistence type="predicted"/>
<comment type="caution">
    <text evidence="2">The sequence shown here is derived from an EMBL/GenBank/DDBJ whole genome shotgun (WGS) entry which is preliminary data.</text>
</comment>
<dbReference type="Proteomes" id="UP001066276">
    <property type="component" value="Chromosome 6"/>
</dbReference>